<feature type="transmembrane region" description="Helical" evidence="8">
    <location>
        <begin position="66"/>
        <end position="89"/>
    </location>
</feature>
<keyword evidence="6 8" id="KW-1133">Transmembrane helix</keyword>
<feature type="transmembrane region" description="Helical" evidence="8">
    <location>
        <begin position="101"/>
        <end position="127"/>
    </location>
</feature>
<evidence type="ECO:0000256" key="4">
    <source>
        <dbReference type="ARBA" id="ARBA00022475"/>
    </source>
</evidence>
<dbReference type="GO" id="GO:0005886">
    <property type="term" value="C:plasma membrane"/>
    <property type="evidence" value="ECO:0007669"/>
    <property type="project" value="UniProtKB-SubCell"/>
</dbReference>
<proteinExistence type="inferred from homology"/>
<name>A0AAF0WJ74_DAUCS</name>
<keyword evidence="11" id="KW-1185">Reference proteome</keyword>
<comment type="subcellular location">
    <subcellularLocation>
        <location evidence="1 8">Cell membrane</location>
        <topology evidence="1 8">Multi-pass membrane protein</topology>
    </subcellularLocation>
</comment>
<dbReference type="InterPro" id="IPR044173">
    <property type="entry name" value="CASPL"/>
</dbReference>
<gene>
    <name evidence="10" type="ORF">DCAR_0208480</name>
</gene>
<dbReference type="PANTHER" id="PTHR36488">
    <property type="entry name" value="CASP-LIKE PROTEIN 1U1"/>
    <property type="match status" value="1"/>
</dbReference>
<dbReference type="AlphaFoldDB" id="A0AAF0WJ74"/>
<dbReference type="NCBIfam" id="TIGR01569">
    <property type="entry name" value="A_tha_TIGR01569"/>
    <property type="match status" value="1"/>
</dbReference>
<dbReference type="InterPro" id="IPR006459">
    <property type="entry name" value="CASP/CASPL"/>
</dbReference>
<evidence type="ECO:0000256" key="3">
    <source>
        <dbReference type="ARBA" id="ARBA00011489"/>
    </source>
</evidence>
<keyword evidence="7 8" id="KW-0472">Membrane</keyword>
<feature type="domain" description="Casparian strip membrane protein" evidence="9">
    <location>
        <begin position="21"/>
        <end position="164"/>
    </location>
</feature>
<evidence type="ECO:0000259" key="9">
    <source>
        <dbReference type="Pfam" id="PF04535"/>
    </source>
</evidence>
<evidence type="ECO:0000313" key="11">
    <source>
        <dbReference type="Proteomes" id="UP000077755"/>
    </source>
</evidence>
<evidence type="ECO:0000256" key="2">
    <source>
        <dbReference type="ARBA" id="ARBA00007651"/>
    </source>
</evidence>
<evidence type="ECO:0000256" key="5">
    <source>
        <dbReference type="ARBA" id="ARBA00022692"/>
    </source>
</evidence>
<feature type="transmembrane region" description="Helical" evidence="8">
    <location>
        <begin position="151"/>
        <end position="171"/>
    </location>
</feature>
<feature type="transmembrane region" description="Helical" evidence="8">
    <location>
        <begin position="26"/>
        <end position="46"/>
    </location>
</feature>
<evidence type="ECO:0000256" key="6">
    <source>
        <dbReference type="ARBA" id="ARBA00022989"/>
    </source>
</evidence>
<evidence type="ECO:0000256" key="8">
    <source>
        <dbReference type="RuleBase" id="RU361233"/>
    </source>
</evidence>
<evidence type="ECO:0000256" key="1">
    <source>
        <dbReference type="ARBA" id="ARBA00004651"/>
    </source>
</evidence>
<protein>
    <recommendedName>
        <fullName evidence="8">CASP-like protein</fullName>
    </recommendedName>
</protein>
<reference evidence="10" key="2">
    <citation type="submission" date="2022-03" db="EMBL/GenBank/DDBJ databases">
        <title>Draft title - Genomic analysis of global carrot germplasm unveils the trajectory of domestication and the origin of high carotenoid orange carrot.</title>
        <authorList>
            <person name="Iorizzo M."/>
            <person name="Ellison S."/>
            <person name="Senalik D."/>
            <person name="Macko-Podgorni A."/>
            <person name="Grzebelus D."/>
            <person name="Bostan H."/>
            <person name="Rolling W."/>
            <person name="Curaba J."/>
            <person name="Simon P."/>
        </authorList>
    </citation>
    <scope>NUCLEOTIDE SEQUENCE</scope>
    <source>
        <tissue evidence="10">Leaf</tissue>
    </source>
</reference>
<keyword evidence="4 8" id="KW-1003">Cell membrane</keyword>
<dbReference type="Pfam" id="PF04535">
    <property type="entry name" value="CASP_dom"/>
    <property type="match status" value="1"/>
</dbReference>
<organism evidence="10 11">
    <name type="scientific">Daucus carota subsp. sativus</name>
    <name type="common">Carrot</name>
    <dbReference type="NCBI Taxonomy" id="79200"/>
    <lineage>
        <taxon>Eukaryota</taxon>
        <taxon>Viridiplantae</taxon>
        <taxon>Streptophyta</taxon>
        <taxon>Embryophyta</taxon>
        <taxon>Tracheophyta</taxon>
        <taxon>Spermatophyta</taxon>
        <taxon>Magnoliopsida</taxon>
        <taxon>eudicotyledons</taxon>
        <taxon>Gunneridae</taxon>
        <taxon>Pentapetalae</taxon>
        <taxon>asterids</taxon>
        <taxon>campanulids</taxon>
        <taxon>Apiales</taxon>
        <taxon>Apiaceae</taxon>
        <taxon>Apioideae</taxon>
        <taxon>Scandiceae</taxon>
        <taxon>Daucinae</taxon>
        <taxon>Daucus</taxon>
        <taxon>Daucus sect. Daucus</taxon>
    </lineage>
</organism>
<dbReference type="EMBL" id="CP093344">
    <property type="protein sequence ID" value="WOG89243.1"/>
    <property type="molecule type" value="Genomic_DNA"/>
</dbReference>
<reference evidence="10" key="1">
    <citation type="journal article" date="2016" name="Nat. Genet.">
        <title>A high-quality carrot genome assembly provides new insights into carotenoid accumulation and asterid genome evolution.</title>
        <authorList>
            <person name="Iorizzo M."/>
            <person name="Ellison S."/>
            <person name="Senalik D."/>
            <person name="Zeng P."/>
            <person name="Satapoomin P."/>
            <person name="Huang J."/>
            <person name="Bowman M."/>
            <person name="Iovene M."/>
            <person name="Sanseverino W."/>
            <person name="Cavagnaro P."/>
            <person name="Yildiz M."/>
            <person name="Macko-Podgorni A."/>
            <person name="Moranska E."/>
            <person name="Grzebelus E."/>
            <person name="Grzebelus D."/>
            <person name="Ashrafi H."/>
            <person name="Zheng Z."/>
            <person name="Cheng S."/>
            <person name="Spooner D."/>
            <person name="Van Deynze A."/>
            <person name="Simon P."/>
        </authorList>
    </citation>
    <scope>NUCLEOTIDE SEQUENCE</scope>
    <source>
        <tissue evidence="10">Leaf</tissue>
    </source>
</reference>
<dbReference type="Proteomes" id="UP000077755">
    <property type="component" value="Chromosome 2"/>
</dbReference>
<accession>A0AAF0WJ74</accession>
<dbReference type="PANTHER" id="PTHR36488:SF8">
    <property type="entry name" value="CASP-LIKE PROTEIN 1U1"/>
    <property type="match status" value="1"/>
</dbReference>
<evidence type="ECO:0000313" key="10">
    <source>
        <dbReference type="EMBL" id="WOG89243.1"/>
    </source>
</evidence>
<evidence type="ECO:0000256" key="7">
    <source>
        <dbReference type="ARBA" id="ARBA00023136"/>
    </source>
</evidence>
<comment type="similarity">
    <text evidence="2 8">Belongs to the Casparian strip membrane proteins (CASP) family.</text>
</comment>
<dbReference type="InterPro" id="IPR006702">
    <property type="entry name" value="CASP_dom"/>
</dbReference>
<keyword evidence="5 8" id="KW-0812">Transmembrane</keyword>
<sequence>MNTVEEAKNTEMIAVKVEKFTRAAQISLRFLAMAATLAASCIVLTSKETVLIYGITADVKYSYSPSYKFFAAANLIACVFSAISLLLFYIMGLTSKSINYFFFFLHDLVVMTLLMAGCSAATAMGYLGKYGNKYAGWMPICGYFDKYCDRITIAVTLSYVAFFFYFILTVISVSKSKSSITQVIK</sequence>
<comment type="subunit">
    <text evidence="3 8">Homodimer and heterodimers.</text>
</comment>